<comment type="caution">
    <text evidence="9">The sequence shown here is derived from an EMBL/GenBank/DDBJ whole genome shotgun (WGS) entry which is preliminary data.</text>
</comment>
<dbReference type="AlphaFoldDB" id="A0AAU9JIF2"/>
<dbReference type="Pfam" id="PF01885">
    <property type="entry name" value="PTS_2-RNA"/>
    <property type="match status" value="1"/>
</dbReference>
<evidence type="ECO:0000256" key="2">
    <source>
        <dbReference type="ARBA" id="ARBA00009836"/>
    </source>
</evidence>
<sequence>MRRAWRGERGIRRGGFHPRGRGKYGMDDPNVQKSKKLSWALRHGFQQLGLTMNQAGYIKLTDILAHQEFSTYSLEEVLDIVARDEKQRFGIILEKKEYWIRANQGHSIKGADDSSLLREITNPAEFPIVVHGTYKTNVESISKRGLNRMQRNHIHFATAIPGEEEVLSGARANCDVFIEVDLPKAMQDGIKFFVSENNVILTSGIHGILAPKYFKKILIDRAEVNVKSKTLDLDYLLIVDTKFTCLETGKPKCEEIIEMRISALNCRTRRVEHQFNSYIKPELMSVLGDFCIEATKVAQQMVDTAPHLRDLLNDFHSWLQNTGIFSSCWIIAVHKDTDIKLLIKEFNHKRIENHEYWNHWIELTNLIPDKNELKSIPEKLEIDSTGNLLDDLIRSFIALFEANLHIYESDVQHRANKAPVNRPPYANPPLPPAREETKEEIIEKQLKSESYFFDSLLVFLFDTVKDKEREVAVALYVCLYDLNHKKVFSHHKKLIKPDKGVAFDHQAILGISERIYYEKASNFDEFENYLKSLISQPQLGRCALAAFSDREIREIIPRTGSITDQVFFKRWINLYKFLTKQPQDSENNFASLMEGFNRPKGARLNGEAKLKHLIDALTVRLLNMEEKIHTSNFTYL</sequence>
<comment type="function">
    <text evidence="1">Catalyzes the last step of tRNA splicing, the transfer of the splice junction 2'-phosphate from ligated tRNA to NAD to produce ADP-ribose 1''-2'' cyclic phosphate.</text>
</comment>
<accession>A0AAU9JIF2</accession>
<dbReference type="Gene3D" id="3.20.170.30">
    <property type="match status" value="1"/>
</dbReference>
<organism evidence="9 10">
    <name type="scientific">Blepharisma stoltei</name>
    <dbReference type="NCBI Taxonomy" id="1481888"/>
    <lineage>
        <taxon>Eukaryota</taxon>
        <taxon>Sar</taxon>
        <taxon>Alveolata</taxon>
        <taxon>Ciliophora</taxon>
        <taxon>Postciliodesmatophora</taxon>
        <taxon>Heterotrichea</taxon>
        <taxon>Heterotrichida</taxon>
        <taxon>Blepharismidae</taxon>
        <taxon>Blepharisma</taxon>
    </lineage>
</organism>
<evidence type="ECO:0000256" key="6">
    <source>
        <dbReference type="ARBA" id="ARBA00047949"/>
    </source>
</evidence>
<keyword evidence="5" id="KW-0520">NAD</keyword>
<dbReference type="Gene3D" id="3.30.420.10">
    <property type="entry name" value="Ribonuclease H-like superfamily/Ribonuclease H"/>
    <property type="match status" value="1"/>
</dbReference>
<feature type="compositionally biased region" description="Basic and acidic residues" evidence="7">
    <location>
        <begin position="1"/>
        <end position="11"/>
    </location>
</feature>
<evidence type="ECO:0000256" key="7">
    <source>
        <dbReference type="SAM" id="MobiDB-lite"/>
    </source>
</evidence>
<feature type="compositionally biased region" description="Basic residues" evidence="7">
    <location>
        <begin position="12"/>
        <end position="22"/>
    </location>
</feature>
<feature type="domain" description="Exonuclease" evidence="8">
    <location>
        <begin position="235"/>
        <end position="398"/>
    </location>
</feature>
<dbReference type="InterPro" id="IPR013520">
    <property type="entry name" value="Ribonucl_H"/>
</dbReference>
<evidence type="ECO:0000256" key="1">
    <source>
        <dbReference type="ARBA" id="ARBA00003343"/>
    </source>
</evidence>
<dbReference type="GO" id="GO:0000215">
    <property type="term" value="F:tRNA 2'-phosphotransferase activity"/>
    <property type="evidence" value="ECO:0007669"/>
    <property type="project" value="UniProtKB-EC"/>
</dbReference>
<comment type="catalytic activity">
    <reaction evidence="6">
        <text>2'-phospho-[ligated tRNA] + NAD(+) = mature tRNA + ADP-alpha-D-ribose 1'',2''-cyclic phosphate + nicotinamide</text>
        <dbReference type="Rhea" id="RHEA:23324"/>
        <dbReference type="Rhea" id="RHEA-COMP:11106"/>
        <dbReference type="Rhea" id="RHEA-COMP:11107"/>
        <dbReference type="ChEBI" id="CHEBI:17154"/>
        <dbReference type="ChEBI" id="CHEBI:57540"/>
        <dbReference type="ChEBI" id="CHEBI:76596"/>
        <dbReference type="ChEBI" id="CHEBI:82883"/>
        <dbReference type="ChEBI" id="CHEBI:85027"/>
        <dbReference type="EC" id="2.7.1.160"/>
    </reaction>
</comment>
<protein>
    <recommendedName>
        <fullName evidence="3">2'-phosphotransferase</fullName>
        <ecNumber evidence="3">2.7.1.160</ecNumber>
    </recommendedName>
</protein>
<reference evidence="9" key="1">
    <citation type="submission" date="2021-09" db="EMBL/GenBank/DDBJ databases">
        <authorList>
            <consortium name="AG Swart"/>
            <person name="Singh M."/>
            <person name="Singh A."/>
            <person name="Seah K."/>
            <person name="Emmerich C."/>
        </authorList>
    </citation>
    <scope>NUCLEOTIDE SEQUENCE</scope>
    <source>
        <strain evidence="9">ATCC30299</strain>
    </source>
</reference>
<dbReference type="EMBL" id="CAJZBQ010000041">
    <property type="protein sequence ID" value="CAG9326664.1"/>
    <property type="molecule type" value="Genomic_DNA"/>
</dbReference>
<keyword evidence="4" id="KW-0808">Transferase</keyword>
<dbReference type="EC" id="2.7.1.160" evidence="3"/>
<evidence type="ECO:0000256" key="3">
    <source>
        <dbReference type="ARBA" id="ARBA00012007"/>
    </source>
</evidence>
<dbReference type="Pfam" id="PF00929">
    <property type="entry name" value="RNase_T"/>
    <property type="match status" value="1"/>
</dbReference>
<name>A0AAU9JIF2_9CILI</name>
<dbReference type="InterPro" id="IPR002745">
    <property type="entry name" value="Ptrans_KptA/Tpt1"/>
</dbReference>
<keyword evidence="10" id="KW-1185">Reference proteome</keyword>
<feature type="region of interest" description="Disordered" evidence="7">
    <location>
        <begin position="1"/>
        <end position="28"/>
    </location>
</feature>
<evidence type="ECO:0000256" key="5">
    <source>
        <dbReference type="ARBA" id="ARBA00023027"/>
    </source>
</evidence>
<gene>
    <name evidence="9" type="ORF">BSTOLATCC_MIC41938</name>
</gene>
<dbReference type="SMART" id="SM00479">
    <property type="entry name" value="EXOIII"/>
    <property type="match status" value="1"/>
</dbReference>
<dbReference type="GO" id="GO:0003676">
    <property type="term" value="F:nucleic acid binding"/>
    <property type="evidence" value="ECO:0007669"/>
    <property type="project" value="InterPro"/>
</dbReference>
<proteinExistence type="inferred from homology"/>
<dbReference type="Proteomes" id="UP001162131">
    <property type="component" value="Unassembled WGS sequence"/>
</dbReference>
<dbReference type="SUPFAM" id="SSF56399">
    <property type="entry name" value="ADP-ribosylation"/>
    <property type="match status" value="1"/>
</dbReference>
<dbReference type="InterPro" id="IPR042081">
    <property type="entry name" value="RNA_2'-PTrans_C"/>
</dbReference>
<evidence type="ECO:0000313" key="9">
    <source>
        <dbReference type="EMBL" id="CAG9326664.1"/>
    </source>
</evidence>
<dbReference type="PANTHER" id="PTHR12684">
    <property type="entry name" value="PUTATIVE PHOSPHOTRANSFERASE"/>
    <property type="match status" value="1"/>
</dbReference>
<comment type="similarity">
    <text evidence="2">Belongs to the KptA/TPT1 family.</text>
</comment>
<evidence type="ECO:0000313" key="10">
    <source>
        <dbReference type="Proteomes" id="UP001162131"/>
    </source>
</evidence>
<evidence type="ECO:0000259" key="8">
    <source>
        <dbReference type="SMART" id="SM00479"/>
    </source>
</evidence>
<dbReference type="InterPro" id="IPR012337">
    <property type="entry name" value="RNaseH-like_sf"/>
</dbReference>
<dbReference type="PANTHER" id="PTHR12684:SF2">
    <property type="entry name" value="TRNA 2'-PHOSPHOTRANSFERASE 1"/>
    <property type="match status" value="1"/>
</dbReference>
<evidence type="ECO:0000256" key="4">
    <source>
        <dbReference type="ARBA" id="ARBA00022679"/>
    </source>
</evidence>
<dbReference type="GO" id="GO:0006388">
    <property type="term" value="P:tRNA splicing, via endonucleolytic cleavage and ligation"/>
    <property type="evidence" value="ECO:0007669"/>
    <property type="project" value="TreeGrafter"/>
</dbReference>
<dbReference type="Gene3D" id="1.10.10.970">
    <property type="entry name" value="RNA 2'-phosphotransferase, Tpt1/KptA family, N-terminal domain"/>
    <property type="match status" value="1"/>
</dbReference>
<dbReference type="InterPro" id="IPR036397">
    <property type="entry name" value="RNaseH_sf"/>
</dbReference>
<dbReference type="InterPro" id="IPR042080">
    <property type="entry name" value="RNA_2'-PTrans_N"/>
</dbReference>
<dbReference type="SUPFAM" id="SSF53098">
    <property type="entry name" value="Ribonuclease H-like"/>
    <property type="match status" value="1"/>
</dbReference>